<evidence type="ECO:0000313" key="5">
    <source>
        <dbReference type="Proteomes" id="UP001597169"/>
    </source>
</evidence>
<reference evidence="5" key="1">
    <citation type="journal article" date="2019" name="Int. J. Syst. Evol. Microbiol.">
        <title>The Global Catalogue of Microorganisms (GCM) 10K type strain sequencing project: providing services to taxonomists for standard genome sequencing and annotation.</title>
        <authorList>
            <consortium name="The Broad Institute Genomics Platform"/>
            <consortium name="The Broad Institute Genome Sequencing Center for Infectious Disease"/>
            <person name="Wu L."/>
            <person name="Ma J."/>
        </authorList>
    </citation>
    <scope>NUCLEOTIDE SEQUENCE [LARGE SCALE GENOMIC DNA]</scope>
    <source>
        <strain evidence="5">CCUG 53519</strain>
    </source>
</reference>
<evidence type="ECO:0000313" key="4">
    <source>
        <dbReference type="EMBL" id="MFD1127265.1"/>
    </source>
</evidence>
<evidence type="ECO:0000259" key="3">
    <source>
        <dbReference type="Pfam" id="PF18705"/>
    </source>
</evidence>
<keyword evidence="1" id="KW-0472">Membrane</keyword>
<dbReference type="Pfam" id="PF18705">
    <property type="entry name" value="DUF5643"/>
    <property type="match status" value="1"/>
</dbReference>
<keyword evidence="5" id="KW-1185">Reference proteome</keyword>
<feature type="domain" description="DUF4179" evidence="2">
    <location>
        <begin position="43"/>
        <end position="127"/>
    </location>
</feature>
<gene>
    <name evidence="4" type="ORF">ACFQ3J_03640</name>
</gene>
<keyword evidence="1" id="KW-0812">Transmembrane</keyword>
<sequence length="420" mass="47840">MEKWEQEIMKQVNGAMPETIEDRVNLTLKGLKRERSRLLKQRYGILTAAILLITIGMSSFSPSFAESLKSLPLLKSVFELVGGVDVKRGSELQLTTELGQKVKINDQEITFTESLYDGSKINLGWTVPSNDRDPWAFTEDIMFTIDGKRIEDYGGNISYEKLDNGMYAGTISIDVRGDEHSFPESFVLGLMSTDETITYANIPIVQEGEYQTYTIGQTKTWDDNEVFQVDYDAVTLYPTTTEISFSLPKSTTLFWDFHVYDDQGRVLQPISSGGGGYKDKNHFKAYFEPFEMIPNKIFIKPYMLNPSSKISGEWKGEPLTIDQGKAGSLTILDQKIENNKLTLTYEAEGYRIFEQLDRIWLEDSKGVQYHENDTATRIDGTNKYQLTFSNVSDIDPIYISTYKFNTKYLEGLEVSVDLKQ</sequence>
<feature type="domain" description="DUF5643" evidence="3">
    <location>
        <begin position="211"/>
        <end position="322"/>
    </location>
</feature>
<keyword evidence="1" id="KW-1133">Transmembrane helix</keyword>
<accession>A0ABW3PS49</accession>
<dbReference type="Gene3D" id="2.60.40.1630">
    <property type="entry name" value="bacillus anthracis domain"/>
    <property type="match status" value="1"/>
</dbReference>
<name>A0ABW3PS49_9BACL</name>
<organism evidence="4 5">
    <name type="scientific">Paenibacillus provencensis</name>
    <dbReference type="NCBI Taxonomy" id="441151"/>
    <lineage>
        <taxon>Bacteria</taxon>
        <taxon>Bacillati</taxon>
        <taxon>Bacillota</taxon>
        <taxon>Bacilli</taxon>
        <taxon>Bacillales</taxon>
        <taxon>Paenibacillaceae</taxon>
        <taxon>Paenibacillus</taxon>
    </lineage>
</organism>
<dbReference type="InterPro" id="IPR025436">
    <property type="entry name" value="DUF4179"/>
</dbReference>
<comment type="caution">
    <text evidence="4">The sequence shown here is derived from an EMBL/GenBank/DDBJ whole genome shotgun (WGS) entry which is preliminary data.</text>
</comment>
<dbReference type="Proteomes" id="UP001597169">
    <property type="component" value="Unassembled WGS sequence"/>
</dbReference>
<evidence type="ECO:0000256" key="1">
    <source>
        <dbReference type="SAM" id="Phobius"/>
    </source>
</evidence>
<dbReference type="EMBL" id="JBHTKX010000001">
    <property type="protein sequence ID" value="MFD1127265.1"/>
    <property type="molecule type" value="Genomic_DNA"/>
</dbReference>
<dbReference type="InterPro" id="IPR040680">
    <property type="entry name" value="DUF5643"/>
</dbReference>
<protein>
    <submittedName>
        <fullName evidence="4">DUF4179 domain-containing protein</fullName>
    </submittedName>
</protein>
<dbReference type="Pfam" id="PF13786">
    <property type="entry name" value="DUF4179"/>
    <property type="match status" value="1"/>
</dbReference>
<proteinExistence type="predicted"/>
<evidence type="ECO:0000259" key="2">
    <source>
        <dbReference type="Pfam" id="PF13786"/>
    </source>
</evidence>
<dbReference type="RefSeq" id="WP_251581203.1">
    <property type="nucleotide sequence ID" value="NZ_JBHTKX010000001.1"/>
</dbReference>
<feature type="transmembrane region" description="Helical" evidence="1">
    <location>
        <begin position="43"/>
        <end position="65"/>
    </location>
</feature>